<dbReference type="InterPro" id="IPR013785">
    <property type="entry name" value="Aldolase_TIM"/>
</dbReference>
<keyword evidence="7" id="KW-1185">Reference proteome</keyword>
<dbReference type="Gene3D" id="3.20.20.70">
    <property type="entry name" value="Aldolase class I"/>
    <property type="match status" value="1"/>
</dbReference>
<organism evidence="6 7">
    <name type="scientific">Chryseobacterium gambrini</name>
    <dbReference type="NCBI Taxonomy" id="373672"/>
    <lineage>
        <taxon>Bacteria</taxon>
        <taxon>Pseudomonadati</taxon>
        <taxon>Bacteroidota</taxon>
        <taxon>Flavobacteriia</taxon>
        <taxon>Flavobacteriales</taxon>
        <taxon>Weeksellaceae</taxon>
        <taxon>Chryseobacterium group</taxon>
        <taxon>Chryseobacterium</taxon>
    </lineage>
</organism>
<evidence type="ECO:0000256" key="1">
    <source>
        <dbReference type="ARBA" id="ARBA00001966"/>
    </source>
</evidence>
<evidence type="ECO:0000256" key="5">
    <source>
        <dbReference type="ARBA" id="ARBA00023014"/>
    </source>
</evidence>
<reference evidence="6 7" key="1">
    <citation type="journal article" date="2020" name="Microbes Environ.">
        <title>Synthetic bacterial community of duckweed: a simple and stable system to study plant-microbe interactions.</title>
        <authorList>
            <person name="Ishizawa H."/>
            <person name="Tada M."/>
            <person name="Kuroda M."/>
            <person name="Inoue D."/>
            <person name="Futamata H."/>
            <person name="Ike M."/>
        </authorList>
    </citation>
    <scope>NUCLEOTIDE SEQUENCE [LARGE SCALE GENOMIC DNA]</scope>
    <source>
        <strain evidence="6 7">DW100</strain>
    </source>
</reference>
<sequence>MKKKRKILLLEPNYSNKYPPIGLMKLATYHRVIGDDVRFFKGDMKDFVIETIYEKCLAKLTQIHQKVNWKLYEKEIKLYIKTKKNSVLDDLLNEKEDQPIIKQWLEHYSNYYKKKEYAKLENREWDRIFVTSLFTFYWKKTIETIEFAKLLIKEEKNLMVGGVMASLLTDEIEQETGIKPFKGILDKPGVLDDNDLIIDDLPLDYSILDEIEYVYPTGSAYFTFMTKGCTRKCAFCSVPILEPTYKQKVETIDKFNEIKNLYGEQQHLLLMDNNVLASPKFPEIIQEIKDMGFKKGATFIEPNQYEIAIQKLKESYNDKAFVNKTFKLLNEFVNKRLKRNKKVAQEFYDILDNYQLLSKATIEKENILRSYDVIAPLYEKYRDKSPKQRFVDFNQGTDARYVTEELMKLMSEIPIRPLRIAFDYVGMEKQYVNAVRLAAKYGVKELSNYLLYNFKDKPEDLYRRMEINIELAEELKLHIFSFPMKYIPLFGEDAKHREYVGKHWNKKYIRAIQSILNVTKGIVADGRNFFERAFGKNIEEFKELLYMPETYIVYRSVFEEAGLTQIWRNEFRAIKSSHLWEETKEILNKSEFKNLNEKTSNSDIVTFLNHYTISRSDIQKKDIEVENIRKQFNQLIKKDRFVELTLTYDFE</sequence>
<evidence type="ECO:0000256" key="3">
    <source>
        <dbReference type="ARBA" id="ARBA00022723"/>
    </source>
</evidence>
<dbReference type="InterPro" id="IPR058240">
    <property type="entry name" value="rSAM_sf"/>
</dbReference>
<keyword evidence="3" id="KW-0479">Metal-binding</keyword>
<evidence type="ECO:0000256" key="2">
    <source>
        <dbReference type="ARBA" id="ARBA00022691"/>
    </source>
</evidence>
<proteinExistence type="predicted"/>
<dbReference type="InterPro" id="IPR007197">
    <property type="entry name" value="rSAM"/>
</dbReference>
<gene>
    <name evidence="6" type="ORF">CRDW_33200</name>
</gene>
<evidence type="ECO:0000313" key="6">
    <source>
        <dbReference type="EMBL" id="BEV05946.1"/>
    </source>
</evidence>
<dbReference type="SFLD" id="SFLDS00029">
    <property type="entry name" value="Radical_SAM"/>
    <property type="match status" value="1"/>
</dbReference>
<accession>A0ABM8KB88</accession>
<keyword evidence="4" id="KW-0408">Iron</keyword>
<comment type="cofactor">
    <cofactor evidence="1">
        <name>[4Fe-4S] cluster</name>
        <dbReference type="ChEBI" id="CHEBI:49883"/>
    </cofactor>
</comment>
<keyword evidence="2" id="KW-0949">S-adenosyl-L-methionine</keyword>
<dbReference type="EMBL" id="AP029022">
    <property type="protein sequence ID" value="BEV05946.1"/>
    <property type="molecule type" value="Genomic_DNA"/>
</dbReference>
<dbReference type="InterPro" id="IPR051198">
    <property type="entry name" value="BchE-like"/>
</dbReference>
<name>A0ABM8KB88_9FLAO</name>
<evidence type="ECO:0008006" key="8">
    <source>
        <dbReference type="Google" id="ProtNLM"/>
    </source>
</evidence>
<protein>
    <recommendedName>
        <fullName evidence="8">Radical SAM superfamily enzyme YgiQ, UPF0313 family</fullName>
    </recommendedName>
</protein>
<dbReference type="PANTHER" id="PTHR43409">
    <property type="entry name" value="ANAEROBIC MAGNESIUM-PROTOPORPHYRIN IX MONOMETHYL ESTER CYCLASE-RELATED"/>
    <property type="match status" value="1"/>
</dbReference>
<keyword evidence="5" id="KW-0411">Iron-sulfur</keyword>
<dbReference type="RefSeq" id="WP_338613341.1">
    <property type="nucleotide sequence ID" value="NZ_AP029022.1"/>
</dbReference>
<evidence type="ECO:0000313" key="7">
    <source>
        <dbReference type="Proteomes" id="UP001380186"/>
    </source>
</evidence>
<dbReference type="SUPFAM" id="SSF102114">
    <property type="entry name" value="Radical SAM enzymes"/>
    <property type="match status" value="1"/>
</dbReference>
<evidence type="ECO:0000256" key="4">
    <source>
        <dbReference type="ARBA" id="ARBA00023004"/>
    </source>
</evidence>
<dbReference type="Proteomes" id="UP001380186">
    <property type="component" value="Chromosome"/>
</dbReference>